<dbReference type="Pfam" id="PF04828">
    <property type="entry name" value="GFA"/>
    <property type="match status" value="2"/>
</dbReference>
<keyword evidence="4" id="KW-0456">Lyase</keyword>
<proteinExistence type="inferred from homology"/>
<evidence type="ECO:0000256" key="1">
    <source>
        <dbReference type="ARBA" id="ARBA00005495"/>
    </source>
</evidence>
<keyword evidence="2" id="KW-0479">Metal-binding</keyword>
<protein>
    <recommendedName>
        <fullName evidence="5">CENP-V/GFA domain-containing protein</fullName>
    </recommendedName>
</protein>
<dbReference type="PANTHER" id="PTHR33337:SF31">
    <property type="entry name" value="DUF636 DOMAIN PROTEIN (AFU_ORTHOLOGUE AFUA_2G12650)"/>
    <property type="match status" value="1"/>
</dbReference>
<name>A0A438MT60_EXOME</name>
<evidence type="ECO:0000259" key="5">
    <source>
        <dbReference type="PROSITE" id="PS51891"/>
    </source>
</evidence>
<dbReference type="PANTHER" id="PTHR33337">
    <property type="entry name" value="GFA DOMAIN-CONTAINING PROTEIN"/>
    <property type="match status" value="1"/>
</dbReference>
<dbReference type="GO" id="GO:0016846">
    <property type="term" value="F:carbon-sulfur lyase activity"/>
    <property type="evidence" value="ECO:0007669"/>
    <property type="project" value="InterPro"/>
</dbReference>
<feature type="domain" description="CENP-V/GFA" evidence="5">
    <location>
        <begin position="14"/>
        <end position="133"/>
    </location>
</feature>
<evidence type="ECO:0000256" key="3">
    <source>
        <dbReference type="ARBA" id="ARBA00022833"/>
    </source>
</evidence>
<evidence type="ECO:0000313" key="7">
    <source>
        <dbReference type="Proteomes" id="UP000288859"/>
    </source>
</evidence>
<evidence type="ECO:0000256" key="4">
    <source>
        <dbReference type="ARBA" id="ARBA00023239"/>
    </source>
</evidence>
<organism evidence="6 7">
    <name type="scientific">Exophiala mesophila</name>
    <name type="common">Black yeast-like fungus</name>
    <dbReference type="NCBI Taxonomy" id="212818"/>
    <lineage>
        <taxon>Eukaryota</taxon>
        <taxon>Fungi</taxon>
        <taxon>Dikarya</taxon>
        <taxon>Ascomycota</taxon>
        <taxon>Pezizomycotina</taxon>
        <taxon>Eurotiomycetes</taxon>
        <taxon>Chaetothyriomycetidae</taxon>
        <taxon>Chaetothyriales</taxon>
        <taxon>Herpotrichiellaceae</taxon>
        <taxon>Exophiala</taxon>
    </lineage>
</organism>
<comment type="caution">
    <text evidence="6">The sequence shown here is derived from an EMBL/GenBank/DDBJ whole genome shotgun (WGS) entry which is preliminary data.</text>
</comment>
<dbReference type="Gene3D" id="3.90.1590.10">
    <property type="entry name" value="glutathione-dependent formaldehyde- activating enzyme (gfa)"/>
    <property type="match status" value="2"/>
</dbReference>
<evidence type="ECO:0000256" key="2">
    <source>
        <dbReference type="ARBA" id="ARBA00022723"/>
    </source>
</evidence>
<sequence>MSKPPSSTANITTVTISCHCQTNRIKATIPTSSLPLKSALCHCHSCRHVTGQMFATFAVIPADVPVEFQHSHSGDAGDDDDDGTAKVIRYQSSPNITRVSCRVCGASLGNVEYERPRASEVDRGKKGAVLEWEAATGCLYISSDGEDGVGGAVEGDNAKTNLTGKLDRVQLWVDDVQDDGGAVGWINAGQLSGMNRFWRGRDSDVVMNDEVKAIWEARNEATGNKSSSTSISSAKTQLKVRCHCGNVDFDITRPELDYNQGTGKFPAFFDTCTSCRTVTGFEILSWITVPRRLIMTPATDLQSYLSDSSKVTHYKTSESVDRYFCSRCAASVFYYKHGLDELDLSLGLLQSHSNREARILDWLEWQKYPQVLSYTEDAVDENLVTLLAQGLKAERGESTVNKT</sequence>
<dbReference type="Proteomes" id="UP000288859">
    <property type="component" value="Unassembled WGS sequence"/>
</dbReference>
<accession>A0A438MT60</accession>
<keyword evidence="3" id="KW-0862">Zinc</keyword>
<dbReference type="VEuPathDB" id="FungiDB:PV10_01495"/>
<comment type="similarity">
    <text evidence="1">Belongs to the Gfa family.</text>
</comment>
<dbReference type="AlphaFoldDB" id="A0A438MT60"/>
<dbReference type="GO" id="GO:0046872">
    <property type="term" value="F:metal ion binding"/>
    <property type="evidence" value="ECO:0007669"/>
    <property type="project" value="UniProtKB-KW"/>
</dbReference>
<dbReference type="OrthoDB" id="5422068at2759"/>
<dbReference type="SUPFAM" id="SSF51316">
    <property type="entry name" value="Mss4-like"/>
    <property type="match status" value="2"/>
</dbReference>
<reference evidence="6 7" key="1">
    <citation type="submission" date="2017-03" db="EMBL/GenBank/DDBJ databases">
        <title>Genomes of endolithic fungi from Antarctica.</title>
        <authorList>
            <person name="Coleine C."/>
            <person name="Masonjones S."/>
            <person name="Stajich J.E."/>
        </authorList>
    </citation>
    <scope>NUCLEOTIDE SEQUENCE [LARGE SCALE GENOMIC DNA]</scope>
    <source>
        <strain evidence="6 7">CCFEE 6314</strain>
    </source>
</reference>
<gene>
    <name evidence="6" type="ORF">B0A52_10042</name>
</gene>
<dbReference type="InterPro" id="IPR006913">
    <property type="entry name" value="CENP-V/GFA"/>
</dbReference>
<dbReference type="PROSITE" id="PS51257">
    <property type="entry name" value="PROKAR_LIPOPROTEIN"/>
    <property type="match status" value="1"/>
</dbReference>
<dbReference type="PROSITE" id="PS51891">
    <property type="entry name" value="CENP_V_GFA"/>
    <property type="match status" value="1"/>
</dbReference>
<dbReference type="EMBL" id="NAJM01000069">
    <property type="protein sequence ID" value="RVX66108.1"/>
    <property type="molecule type" value="Genomic_DNA"/>
</dbReference>
<evidence type="ECO:0000313" key="6">
    <source>
        <dbReference type="EMBL" id="RVX66108.1"/>
    </source>
</evidence>
<dbReference type="InterPro" id="IPR011057">
    <property type="entry name" value="Mss4-like_sf"/>
</dbReference>